<feature type="modified residue" description="4-aspartylphosphate" evidence="7">
    <location>
        <position position="63"/>
    </location>
</feature>
<dbReference type="PANTHER" id="PTHR43547">
    <property type="entry name" value="TWO-COMPONENT HISTIDINE KINASE"/>
    <property type="match status" value="1"/>
</dbReference>
<dbReference type="FunFam" id="3.30.565.10:FF:000006">
    <property type="entry name" value="Sensor histidine kinase WalK"/>
    <property type="match status" value="1"/>
</dbReference>
<dbReference type="PANTHER" id="PTHR43547:SF2">
    <property type="entry name" value="HYBRID SIGNAL TRANSDUCTION HISTIDINE KINASE C"/>
    <property type="match status" value="1"/>
</dbReference>
<comment type="catalytic activity">
    <reaction evidence="1">
        <text>ATP + protein L-histidine = ADP + protein N-phospho-L-histidine.</text>
        <dbReference type="EC" id="2.7.13.3"/>
    </reaction>
</comment>
<dbReference type="Pfam" id="PF00072">
    <property type="entry name" value="Response_reg"/>
    <property type="match status" value="1"/>
</dbReference>
<name>A0A8K1ZVM7_9CYAN</name>
<dbReference type="Gene3D" id="3.30.565.10">
    <property type="entry name" value="Histidine kinase-like ATPase, C-terminal domain"/>
    <property type="match status" value="1"/>
</dbReference>
<dbReference type="Pfam" id="PF02518">
    <property type="entry name" value="HATPase_c"/>
    <property type="match status" value="1"/>
</dbReference>
<evidence type="ECO:0000313" key="10">
    <source>
        <dbReference type="EMBL" id="NCJ04963.1"/>
    </source>
</evidence>
<evidence type="ECO:0000256" key="2">
    <source>
        <dbReference type="ARBA" id="ARBA00012438"/>
    </source>
</evidence>
<evidence type="ECO:0000259" key="8">
    <source>
        <dbReference type="PROSITE" id="PS50109"/>
    </source>
</evidence>
<dbReference type="Proteomes" id="UP000607397">
    <property type="component" value="Unassembled WGS sequence"/>
</dbReference>
<proteinExistence type="predicted"/>
<dbReference type="SMART" id="SM00387">
    <property type="entry name" value="HATPase_c"/>
    <property type="match status" value="1"/>
</dbReference>
<dbReference type="Pfam" id="PF00512">
    <property type="entry name" value="HisKA"/>
    <property type="match status" value="1"/>
</dbReference>
<evidence type="ECO:0000256" key="4">
    <source>
        <dbReference type="ARBA" id="ARBA00022679"/>
    </source>
</evidence>
<dbReference type="Gene3D" id="1.10.287.130">
    <property type="match status" value="1"/>
</dbReference>
<dbReference type="PRINTS" id="PR00344">
    <property type="entry name" value="BCTRLSENSOR"/>
</dbReference>
<dbReference type="PROSITE" id="PS50109">
    <property type="entry name" value="HIS_KIN"/>
    <property type="match status" value="1"/>
</dbReference>
<dbReference type="InterPro" id="IPR011006">
    <property type="entry name" value="CheY-like_superfamily"/>
</dbReference>
<dbReference type="EC" id="2.7.13.3" evidence="2"/>
<dbReference type="Gene3D" id="3.40.50.2300">
    <property type="match status" value="1"/>
</dbReference>
<protein>
    <recommendedName>
        <fullName evidence="2">histidine kinase</fullName>
        <ecNumber evidence="2">2.7.13.3</ecNumber>
    </recommendedName>
</protein>
<dbReference type="SUPFAM" id="SSF52172">
    <property type="entry name" value="CheY-like"/>
    <property type="match status" value="1"/>
</dbReference>
<keyword evidence="4" id="KW-0808">Transferase</keyword>
<evidence type="ECO:0000256" key="5">
    <source>
        <dbReference type="ARBA" id="ARBA00022777"/>
    </source>
</evidence>
<evidence type="ECO:0000256" key="6">
    <source>
        <dbReference type="ARBA" id="ARBA00023012"/>
    </source>
</evidence>
<dbReference type="InterPro" id="IPR036097">
    <property type="entry name" value="HisK_dim/P_sf"/>
</dbReference>
<evidence type="ECO:0000256" key="3">
    <source>
        <dbReference type="ARBA" id="ARBA00022553"/>
    </source>
</evidence>
<dbReference type="GO" id="GO:0000155">
    <property type="term" value="F:phosphorelay sensor kinase activity"/>
    <property type="evidence" value="ECO:0007669"/>
    <property type="project" value="InterPro"/>
</dbReference>
<dbReference type="InterPro" id="IPR036890">
    <property type="entry name" value="HATPase_C_sf"/>
</dbReference>
<reference evidence="10" key="1">
    <citation type="submission" date="2019-12" db="EMBL/GenBank/DDBJ databases">
        <title>High-Quality draft genome sequences of three cyanobacteria isolated from the limestone walls of the Old Cathedral of Coimbra.</title>
        <authorList>
            <person name="Tiago I."/>
            <person name="Soares F."/>
            <person name="Portugal A."/>
        </authorList>
    </citation>
    <scope>NUCLEOTIDE SEQUENCE [LARGE SCALE GENOMIC DNA]</scope>
    <source>
        <strain evidence="10">C</strain>
    </source>
</reference>
<keyword evidence="3 7" id="KW-0597">Phosphoprotein</keyword>
<keyword evidence="6" id="KW-0902">Two-component regulatory system</keyword>
<dbReference type="InterPro" id="IPR001789">
    <property type="entry name" value="Sig_transdc_resp-reg_receiver"/>
</dbReference>
<dbReference type="SMART" id="SM00388">
    <property type="entry name" value="HisKA"/>
    <property type="match status" value="1"/>
</dbReference>
<dbReference type="SMART" id="SM00448">
    <property type="entry name" value="REC"/>
    <property type="match status" value="1"/>
</dbReference>
<comment type="caution">
    <text evidence="10">The sequence shown here is derived from an EMBL/GenBank/DDBJ whole genome shotgun (WGS) entry which is preliminary data.</text>
</comment>
<dbReference type="InterPro" id="IPR005467">
    <property type="entry name" value="His_kinase_dom"/>
</dbReference>
<evidence type="ECO:0000259" key="9">
    <source>
        <dbReference type="PROSITE" id="PS50110"/>
    </source>
</evidence>
<dbReference type="SUPFAM" id="SSF47384">
    <property type="entry name" value="Homodimeric domain of signal transducing histidine kinase"/>
    <property type="match status" value="1"/>
</dbReference>
<accession>A0A8K1ZVM7</accession>
<dbReference type="SUPFAM" id="SSF55874">
    <property type="entry name" value="ATPase domain of HSP90 chaperone/DNA topoisomerase II/histidine kinase"/>
    <property type="match status" value="1"/>
</dbReference>
<sequence length="373" mass="41703">MTHTSLPSRSRPSRLLVVDDLPDNLFLVQAMLADEGYEIVLADNGETALALIATTPPDLVLLDVMMPGIDGYEVTRRIRQTPDLGFIPILLLSAHDQTCVVRGLDVGADDFVRKPVEVEELLARVRSLLRLKHSIDERDRIAQQREDFVSRLTHDLRTPLIAADRMLELILEERAFGDLPIELTEALKTMALSNQTLLAMVNNLLQVYRFEAGQQRLHFQSVDLGAIVTQVIQALMPLAQEKQLQIQTQINPQLPPIEGDRLELKRVVTNLLDNAIKFSDRGIITVILDADAASTRTPPLIRLSIEDNGIGIPDAEQTYLFERFHQGQHPQAGNGLGLHLSRYIVEAHHGRIFVRSTPNQGSCFTVELPLVQP</sequence>
<dbReference type="InterPro" id="IPR003594">
    <property type="entry name" value="HATPase_dom"/>
</dbReference>
<dbReference type="PROSITE" id="PS50110">
    <property type="entry name" value="RESPONSE_REGULATORY"/>
    <property type="match status" value="1"/>
</dbReference>
<dbReference type="AlphaFoldDB" id="A0A8K1ZVM7"/>
<dbReference type="EMBL" id="WVIC01000001">
    <property type="protein sequence ID" value="NCJ04963.1"/>
    <property type="molecule type" value="Genomic_DNA"/>
</dbReference>
<evidence type="ECO:0000256" key="7">
    <source>
        <dbReference type="PROSITE-ProRule" id="PRU00169"/>
    </source>
</evidence>
<dbReference type="CDD" id="cd00082">
    <property type="entry name" value="HisKA"/>
    <property type="match status" value="1"/>
</dbReference>
<organism evidence="10 11">
    <name type="scientific">Petrachloros mirabilis ULC683</name>
    <dbReference type="NCBI Taxonomy" id="2781853"/>
    <lineage>
        <taxon>Bacteria</taxon>
        <taxon>Bacillati</taxon>
        <taxon>Cyanobacteriota</taxon>
        <taxon>Cyanophyceae</taxon>
        <taxon>Synechococcales</taxon>
        <taxon>Petrachlorosaceae</taxon>
        <taxon>Petrachloros</taxon>
        <taxon>Petrachloros mirabilis</taxon>
    </lineage>
</organism>
<feature type="domain" description="Response regulatory" evidence="9">
    <location>
        <begin position="14"/>
        <end position="129"/>
    </location>
</feature>
<feature type="domain" description="Histidine kinase" evidence="8">
    <location>
        <begin position="151"/>
        <end position="372"/>
    </location>
</feature>
<evidence type="ECO:0000256" key="1">
    <source>
        <dbReference type="ARBA" id="ARBA00000085"/>
    </source>
</evidence>
<dbReference type="InterPro" id="IPR004358">
    <property type="entry name" value="Sig_transdc_His_kin-like_C"/>
</dbReference>
<dbReference type="InterPro" id="IPR003661">
    <property type="entry name" value="HisK_dim/P_dom"/>
</dbReference>
<gene>
    <name evidence="10" type="ORF">GS597_00180</name>
</gene>
<dbReference type="RefSeq" id="WP_161823443.1">
    <property type="nucleotide sequence ID" value="NZ_WVIC01000001.1"/>
</dbReference>
<keyword evidence="11" id="KW-1185">Reference proteome</keyword>
<keyword evidence="5" id="KW-0418">Kinase</keyword>
<evidence type="ECO:0000313" key="11">
    <source>
        <dbReference type="Proteomes" id="UP000607397"/>
    </source>
</evidence>